<name>A0A444Y2C4_ARAHY</name>
<gene>
    <name evidence="1" type="ORF">Ahy_B08g091621</name>
</gene>
<evidence type="ECO:0000313" key="1">
    <source>
        <dbReference type="EMBL" id="RYQ96091.1"/>
    </source>
</evidence>
<dbReference type="Proteomes" id="UP000289738">
    <property type="component" value="Chromosome B08"/>
</dbReference>
<proteinExistence type="predicted"/>
<reference evidence="1 2" key="1">
    <citation type="submission" date="2019-01" db="EMBL/GenBank/DDBJ databases">
        <title>Sequencing of cultivated peanut Arachis hypogaea provides insights into genome evolution and oil improvement.</title>
        <authorList>
            <person name="Chen X."/>
        </authorList>
    </citation>
    <scope>NUCLEOTIDE SEQUENCE [LARGE SCALE GENOMIC DNA]</scope>
    <source>
        <strain evidence="2">cv. Fuhuasheng</strain>
        <tissue evidence="1">Leaves</tissue>
    </source>
</reference>
<accession>A0A444Y2C4</accession>
<dbReference type="Gene3D" id="3.40.50.2000">
    <property type="entry name" value="Glycogen Phosphorylase B"/>
    <property type="match status" value="1"/>
</dbReference>
<evidence type="ECO:0000313" key="2">
    <source>
        <dbReference type="Proteomes" id="UP000289738"/>
    </source>
</evidence>
<dbReference type="AlphaFoldDB" id="A0A444Y2C4"/>
<keyword evidence="2" id="KW-1185">Reference proteome</keyword>
<comment type="caution">
    <text evidence="1">The sequence shown here is derived from an EMBL/GenBank/DDBJ whole genome shotgun (WGS) entry which is preliminary data.</text>
</comment>
<sequence length="150" mass="17576">MTTNPRRVKPEKVDNDEDGIVKRKEIARVIKRMMEENEKGLEMKKRIKQLSDAAAAALTQNGYLLRYDYDYVVGSGNFNDGSHYGREELLRREPHLYEQFSWQPPQPSYYDCNTTYDAYHSNGYDGYYHDYATQPPLFDAPYSQHNPQPP</sequence>
<dbReference type="EMBL" id="SDMP01000018">
    <property type="protein sequence ID" value="RYQ96091.1"/>
    <property type="molecule type" value="Genomic_DNA"/>
</dbReference>
<dbReference type="SUPFAM" id="SSF53756">
    <property type="entry name" value="UDP-Glycosyltransferase/glycogen phosphorylase"/>
    <property type="match status" value="1"/>
</dbReference>
<organism evidence="1 2">
    <name type="scientific">Arachis hypogaea</name>
    <name type="common">Peanut</name>
    <dbReference type="NCBI Taxonomy" id="3818"/>
    <lineage>
        <taxon>Eukaryota</taxon>
        <taxon>Viridiplantae</taxon>
        <taxon>Streptophyta</taxon>
        <taxon>Embryophyta</taxon>
        <taxon>Tracheophyta</taxon>
        <taxon>Spermatophyta</taxon>
        <taxon>Magnoliopsida</taxon>
        <taxon>eudicotyledons</taxon>
        <taxon>Gunneridae</taxon>
        <taxon>Pentapetalae</taxon>
        <taxon>rosids</taxon>
        <taxon>fabids</taxon>
        <taxon>Fabales</taxon>
        <taxon>Fabaceae</taxon>
        <taxon>Papilionoideae</taxon>
        <taxon>50 kb inversion clade</taxon>
        <taxon>dalbergioids sensu lato</taxon>
        <taxon>Dalbergieae</taxon>
        <taxon>Pterocarpus clade</taxon>
        <taxon>Arachis</taxon>
    </lineage>
</organism>
<protein>
    <submittedName>
        <fullName evidence="1">Uncharacterized protein</fullName>
    </submittedName>
</protein>